<evidence type="ECO:0000256" key="5">
    <source>
        <dbReference type="SAM" id="Phobius"/>
    </source>
</evidence>
<feature type="transmembrane region" description="Helical" evidence="5">
    <location>
        <begin position="130"/>
        <end position="146"/>
    </location>
</feature>
<evidence type="ECO:0000256" key="4">
    <source>
        <dbReference type="ARBA" id="ARBA00023136"/>
    </source>
</evidence>
<dbReference type="GO" id="GO:0005262">
    <property type="term" value="F:calcium channel activity"/>
    <property type="evidence" value="ECO:0007669"/>
    <property type="project" value="TreeGrafter"/>
</dbReference>
<dbReference type="Pfam" id="PF01699">
    <property type="entry name" value="Na_Ca_ex"/>
    <property type="match status" value="2"/>
</dbReference>
<dbReference type="PANTHER" id="PTHR10846:SF8">
    <property type="entry name" value="INNER MEMBRANE PROTEIN YRBG"/>
    <property type="match status" value="1"/>
</dbReference>
<feature type="transmembrane region" description="Helical" evidence="5">
    <location>
        <begin position="289"/>
        <end position="306"/>
    </location>
</feature>
<dbReference type="AlphaFoldDB" id="A0AAI9AHV9"/>
<evidence type="ECO:0000259" key="6">
    <source>
        <dbReference type="Pfam" id="PF01699"/>
    </source>
</evidence>
<dbReference type="RefSeq" id="WP_007473877.1">
    <property type="nucleotide sequence ID" value="NZ_ABCJ01000002.1"/>
</dbReference>
<evidence type="ECO:0000313" key="7">
    <source>
        <dbReference type="EMBL" id="EDM23922.1"/>
    </source>
</evidence>
<accession>A0AAI9AHV9</accession>
<dbReference type="GO" id="GO:0006874">
    <property type="term" value="P:intracellular calcium ion homeostasis"/>
    <property type="evidence" value="ECO:0007669"/>
    <property type="project" value="TreeGrafter"/>
</dbReference>
<dbReference type="InterPro" id="IPR004481">
    <property type="entry name" value="K/Na/Ca-exchanger"/>
</dbReference>
<feature type="transmembrane region" description="Helical" evidence="5">
    <location>
        <begin position="67"/>
        <end position="92"/>
    </location>
</feature>
<proteinExistence type="predicted"/>
<evidence type="ECO:0000256" key="1">
    <source>
        <dbReference type="ARBA" id="ARBA00004141"/>
    </source>
</evidence>
<dbReference type="InterPro" id="IPR044880">
    <property type="entry name" value="NCX_ion-bd_dom_sf"/>
</dbReference>
<feature type="domain" description="Sodium/calcium exchanger membrane region" evidence="6">
    <location>
        <begin position="167"/>
        <end position="306"/>
    </location>
</feature>
<gene>
    <name evidence="7" type="ORF">CMTB2_06701</name>
</gene>
<evidence type="ECO:0000256" key="2">
    <source>
        <dbReference type="ARBA" id="ARBA00022692"/>
    </source>
</evidence>
<feature type="transmembrane region" description="Helical" evidence="5">
    <location>
        <begin position="235"/>
        <end position="256"/>
    </location>
</feature>
<keyword evidence="2 5" id="KW-0812">Transmembrane</keyword>
<dbReference type="InterPro" id="IPR004837">
    <property type="entry name" value="NaCa_Exmemb"/>
</dbReference>
<keyword evidence="4 5" id="KW-0472">Membrane</keyword>
<reference evidence="7 8" key="1">
    <citation type="journal article" date="2011" name="Stand. Genomic Sci.">
        <title>Draft genome sequence of Caminibacter mediatlanticus strain TB-2, an epsilonproteobacterium isolated from a deep-sea hydrothermal vent.</title>
        <authorList>
            <person name="Giovannelli D."/>
            <person name="Ferriera S."/>
            <person name="Johnson J."/>
            <person name="Kravitz S."/>
            <person name="Perez-Rodriguez I."/>
            <person name="Ricci J."/>
            <person name="O'Brien C."/>
            <person name="Voordeckers J.W."/>
            <person name="Bini E."/>
            <person name="Vetriani C."/>
        </authorList>
    </citation>
    <scope>NUCLEOTIDE SEQUENCE [LARGE SCALE GENOMIC DNA]</scope>
    <source>
        <strain evidence="7 8">TB-2</strain>
    </source>
</reference>
<feature type="domain" description="Sodium/calcium exchanger membrane region" evidence="6">
    <location>
        <begin position="7"/>
        <end position="144"/>
    </location>
</feature>
<comment type="subcellular location">
    <subcellularLocation>
        <location evidence="1">Membrane</location>
        <topology evidence="1">Multi-pass membrane protein</topology>
    </subcellularLocation>
</comment>
<dbReference type="PANTHER" id="PTHR10846">
    <property type="entry name" value="SODIUM/POTASSIUM/CALCIUM EXCHANGER"/>
    <property type="match status" value="1"/>
</dbReference>
<organism evidence="7 8">
    <name type="scientific">Caminibacter mediatlanticus TB-2</name>
    <dbReference type="NCBI Taxonomy" id="391592"/>
    <lineage>
        <taxon>Bacteria</taxon>
        <taxon>Pseudomonadati</taxon>
        <taxon>Campylobacterota</taxon>
        <taxon>Epsilonproteobacteria</taxon>
        <taxon>Nautiliales</taxon>
        <taxon>Nautiliaceae</taxon>
        <taxon>Caminibacter</taxon>
    </lineage>
</organism>
<comment type="caution">
    <text evidence="7">The sequence shown here is derived from an EMBL/GenBank/DDBJ whole genome shotgun (WGS) entry which is preliminary data.</text>
</comment>
<keyword evidence="3 5" id="KW-1133">Transmembrane helix</keyword>
<dbReference type="Proteomes" id="UP000003288">
    <property type="component" value="Unassembled WGS sequence"/>
</dbReference>
<feature type="transmembrane region" description="Helical" evidence="5">
    <location>
        <begin position="200"/>
        <end position="223"/>
    </location>
</feature>
<evidence type="ECO:0000256" key="3">
    <source>
        <dbReference type="ARBA" id="ARBA00022989"/>
    </source>
</evidence>
<dbReference type="GO" id="GO:0005886">
    <property type="term" value="C:plasma membrane"/>
    <property type="evidence" value="ECO:0007669"/>
    <property type="project" value="TreeGrafter"/>
</dbReference>
<name>A0AAI9AHV9_9BACT</name>
<dbReference type="GO" id="GO:0008273">
    <property type="term" value="F:calcium, potassium:sodium antiporter activity"/>
    <property type="evidence" value="ECO:0007669"/>
    <property type="project" value="TreeGrafter"/>
</dbReference>
<feature type="transmembrane region" description="Helical" evidence="5">
    <location>
        <begin position="262"/>
        <end position="282"/>
    </location>
</feature>
<feature type="transmembrane region" description="Helical" evidence="5">
    <location>
        <begin position="37"/>
        <end position="61"/>
    </location>
</feature>
<feature type="transmembrane region" description="Helical" evidence="5">
    <location>
        <begin position="104"/>
        <end position="124"/>
    </location>
</feature>
<dbReference type="NCBIfam" id="TIGR00367">
    <property type="entry name" value="calcium/sodium antiporter"/>
    <property type="match status" value="1"/>
</dbReference>
<protein>
    <submittedName>
        <fullName evidence="7">K+-dependent Na+/Ca+ exchanger related-protein</fullName>
    </submittedName>
</protein>
<feature type="transmembrane region" description="Helical" evidence="5">
    <location>
        <begin position="167"/>
        <end position="188"/>
    </location>
</feature>
<dbReference type="Gene3D" id="1.20.1420.30">
    <property type="entry name" value="NCX, central ion-binding region"/>
    <property type="match status" value="2"/>
</dbReference>
<dbReference type="EMBL" id="ABCJ01000002">
    <property type="protein sequence ID" value="EDM23922.1"/>
    <property type="molecule type" value="Genomic_DNA"/>
</dbReference>
<sequence length="308" mass="33620">MVDYIKFFISLIALIKGADLLIKEAEKIALKFGISKFIIGATLIAIGTSLPELATAIAATLENKSDIAVSNVIGSVIFNITLVLGLIFLIAKKIKPKRDIFTKDAAWSLFPLFALILVSFDGVITRGEGFLFFILIFGYMLFLFRNPELVEEEIEIEKEKFNTIKTIIFLIIGFILVIYGADYLVLSATNIAQSLGISEWLIGLLLISFGTSLPELIVSIIAAKKGKADMSIGNIIGSNIANFSVVIGGASIIKPLTFNIKAYSFDILTAIIVSLMLLFITANKLYNRSAAIALLSILGIFLLNQIRI</sequence>
<evidence type="ECO:0000313" key="8">
    <source>
        <dbReference type="Proteomes" id="UP000003288"/>
    </source>
</evidence>